<name>A0AAW5N8Q8_9BACT</name>
<accession>A0AAW5N8Q8</accession>
<dbReference type="AlphaFoldDB" id="A0AAW5N8Q8"/>
<gene>
    <name evidence="1" type="ORF">NW209_11950</name>
</gene>
<dbReference type="Proteomes" id="UP001204579">
    <property type="component" value="Unassembled WGS sequence"/>
</dbReference>
<reference evidence="1 2" key="1">
    <citation type="submission" date="2022-08" db="EMBL/GenBank/DDBJ databases">
        <authorList>
            <person name="Zeman M."/>
            <person name="Kubasova T."/>
        </authorList>
    </citation>
    <scope>NUCLEOTIDE SEQUENCE [LARGE SCALE GENOMIC DNA]</scope>
    <source>
        <strain evidence="1 2">ET62</strain>
    </source>
</reference>
<sequence>MITFDKIKIITKIAYVTNINIDKFMIISKKGNILYDKYQQDKPYNLLVMINYQHNELILEFTGKILLDKYPSLINRDNIKDCLSEINKLDICSLDTDAIIQDSEVVKCDVTKDVEFEYIDKILKNIRPNIANHNKWKDKPYRGKEGITLENIAKTPKYKKRLIIYDKAKELNSANNNEFLSACSNSEKIISYFKNKIRFELNINTMEQIRQLLNIPNNNLITVLNSCSNPILSVIDEALVYSDFQETPMTLKDYEHSLLLKECNYDMSVVEAKVRSLVSKNTYIKRVMQPYKELYTQMQASSCQRLNIRELVA</sequence>
<evidence type="ECO:0000313" key="2">
    <source>
        <dbReference type="Proteomes" id="UP001204579"/>
    </source>
</evidence>
<organism evidence="1 2">
    <name type="scientific">Phocaeicola barnesiae</name>
    <dbReference type="NCBI Taxonomy" id="376804"/>
    <lineage>
        <taxon>Bacteria</taxon>
        <taxon>Pseudomonadati</taxon>
        <taxon>Bacteroidota</taxon>
        <taxon>Bacteroidia</taxon>
        <taxon>Bacteroidales</taxon>
        <taxon>Bacteroidaceae</taxon>
        <taxon>Phocaeicola</taxon>
    </lineage>
</organism>
<comment type="caution">
    <text evidence="1">The sequence shown here is derived from an EMBL/GenBank/DDBJ whole genome shotgun (WGS) entry which is preliminary data.</text>
</comment>
<dbReference type="EMBL" id="JANRHJ010000013">
    <property type="protein sequence ID" value="MCR8874715.1"/>
    <property type="molecule type" value="Genomic_DNA"/>
</dbReference>
<proteinExistence type="predicted"/>
<dbReference type="RefSeq" id="WP_258336049.1">
    <property type="nucleotide sequence ID" value="NZ_JANRHJ010000013.1"/>
</dbReference>
<keyword evidence="2" id="KW-1185">Reference proteome</keyword>
<protein>
    <submittedName>
        <fullName evidence="1">Uncharacterized protein</fullName>
    </submittedName>
</protein>
<evidence type="ECO:0000313" key="1">
    <source>
        <dbReference type="EMBL" id="MCR8874715.1"/>
    </source>
</evidence>